<dbReference type="InterPro" id="IPR001680">
    <property type="entry name" value="WD40_rpt"/>
</dbReference>
<keyword evidence="3" id="KW-0378">Hydrolase</keyword>
<name>G0QNJ8_ICHMU</name>
<proteinExistence type="predicted"/>
<dbReference type="AlphaFoldDB" id="G0QNJ8"/>
<dbReference type="PROSITE" id="PS50294">
    <property type="entry name" value="WD_REPEATS_REGION"/>
    <property type="match status" value="1"/>
</dbReference>
<dbReference type="GeneID" id="14909382"/>
<organism evidence="3 4">
    <name type="scientific">Ichthyophthirius multifiliis</name>
    <name type="common">White spot disease agent</name>
    <name type="synonym">Ich</name>
    <dbReference type="NCBI Taxonomy" id="5932"/>
    <lineage>
        <taxon>Eukaryota</taxon>
        <taxon>Sar</taxon>
        <taxon>Alveolata</taxon>
        <taxon>Ciliophora</taxon>
        <taxon>Intramacronucleata</taxon>
        <taxon>Oligohymenophorea</taxon>
        <taxon>Hymenostomatida</taxon>
        <taxon>Ophryoglenina</taxon>
        <taxon>Ichthyophthirius</taxon>
    </lineage>
</organism>
<dbReference type="PROSITE" id="PS50082">
    <property type="entry name" value="WD_REPEATS_2"/>
    <property type="match status" value="1"/>
</dbReference>
<dbReference type="eggNOG" id="ENOG502RXYP">
    <property type="taxonomic scope" value="Eukaryota"/>
</dbReference>
<dbReference type="Pfam" id="PF00400">
    <property type="entry name" value="WD40"/>
    <property type="match status" value="2"/>
</dbReference>
<evidence type="ECO:0000313" key="3">
    <source>
        <dbReference type="EMBL" id="EGR33214.1"/>
    </source>
</evidence>
<dbReference type="InterPro" id="IPR036322">
    <property type="entry name" value="WD40_repeat_dom_sf"/>
</dbReference>
<keyword evidence="1" id="KW-0853">WD repeat</keyword>
<evidence type="ECO:0000256" key="2">
    <source>
        <dbReference type="SAM" id="Coils"/>
    </source>
</evidence>
<protein>
    <submittedName>
        <fullName evidence="3">WD repeat protein</fullName>
        <ecNumber evidence="3">3.1.3.33</ecNumber>
    </submittedName>
</protein>
<dbReference type="InterPro" id="IPR052993">
    <property type="entry name" value="CFA-57"/>
</dbReference>
<dbReference type="SMART" id="SM00320">
    <property type="entry name" value="WD40"/>
    <property type="match status" value="4"/>
</dbReference>
<dbReference type="SUPFAM" id="SSF50978">
    <property type="entry name" value="WD40 repeat-like"/>
    <property type="match status" value="2"/>
</dbReference>
<feature type="repeat" description="WD" evidence="1">
    <location>
        <begin position="521"/>
        <end position="562"/>
    </location>
</feature>
<keyword evidence="4" id="KW-1185">Reference proteome</keyword>
<dbReference type="GO" id="GO:0004651">
    <property type="term" value="F:polynucleotide 5'-phosphatase activity"/>
    <property type="evidence" value="ECO:0007669"/>
    <property type="project" value="UniProtKB-EC"/>
</dbReference>
<evidence type="ECO:0000256" key="1">
    <source>
        <dbReference type="PROSITE-ProRule" id="PRU00221"/>
    </source>
</evidence>
<sequence length="836" mass="97250">MDIRQKYINSQNNLKLSLIYGFGSFLYQGLKNCLHIIEEDDCKKLIYPIGYYIAIKHLGQKQIDFIPLKQAVKSLAVCQQSRKLVISGKNKPNEKSLLSIYNLSISVLKTQIFLEENQIKYQGEQPFISMSFSIDGNFLACLSGGENIQKIFYFKLELSTKIGQQIFEEALDVKNKHFKKDSTLICITGCDYFRISKVNEQLQFTCLDDGRKLKIKHMKENAFITDHVWFDENKIALSNNIGQVFIIQDQEIKQTISNAFDTLEIQIKIQSICSFQRGLIIGGETGLISIWIQNDEYVDFRNDKKDQECKLVHLSQWNEKNRGITNLQICENTLLLGFKNGYIGTLQLKYIIPDKIKQFLQKKEKSEQIQYINYLYKGFHEGPITQIEVCIQRPLIITCSRQDSSIIIWNYINFKCELSKKFESQDFPQAQNSNELLLSIAFHPFGYYLACGFVDKVRFYHILSNKLKQYRELEIKYSTLMRFSNGGQQIAIAFPFSKRLNQQNYLIIVYNSYTLENICQLKGHQNPINEILWSLNDNILFSGSSDGIVLCWNMISFEKTEIKSKIQFNTVNSIGFFENEFQLIVNDEQNLFSTQFKEDKFDEQKESFSLKNMFFSTFKTCKSSQNTQGIIAGSFQGEIKILNALMQQKQTFQVHDGAVYCIAKSFDGKYAFSAGQDGSLFIYAVSELNNQGNTLKKENFQIENNKSVIDEELADLVLIQKADIQLWETEIKKLKIKNQNIINQADIQQFELQKSIKNQINNLELKIKQQQKFYEQKIDEIRKNKTKNEIEGQKLIKNFEDSHLKAIQELENLYEIKLFSKLTKTYKMNKNQLKKG</sequence>
<dbReference type="EC" id="3.1.3.33" evidence="3"/>
<dbReference type="Proteomes" id="UP000008983">
    <property type="component" value="Unassembled WGS sequence"/>
</dbReference>
<dbReference type="PANTHER" id="PTHR32215:SF0">
    <property type="entry name" value="CILIA- AND FLAGELLA-ASSOCIATED PROTEIN 57"/>
    <property type="match status" value="1"/>
</dbReference>
<dbReference type="OrthoDB" id="10251741at2759"/>
<dbReference type="PANTHER" id="PTHR32215">
    <property type="entry name" value="CILIA- AND FLAGELLA-ASSOCIATED PROTEIN 57"/>
    <property type="match status" value="1"/>
</dbReference>
<dbReference type="EMBL" id="GL983491">
    <property type="protein sequence ID" value="EGR33214.1"/>
    <property type="molecule type" value="Genomic_DNA"/>
</dbReference>
<feature type="coiled-coil region" evidence="2">
    <location>
        <begin position="685"/>
        <end position="780"/>
    </location>
</feature>
<reference evidence="3 4" key="1">
    <citation type="submission" date="2011-07" db="EMBL/GenBank/DDBJ databases">
        <authorList>
            <person name="Coyne R."/>
            <person name="Brami D."/>
            <person name="Johnson J."/>
            <person name="Hostetler J."/>
            <person name="Hannick L."/>
            <person name="Clark T."/>
            <person name="Cassidy-Hanley D."/>
            <person name="Inman J."/>
        </authorList>
    </citation>
    <scope>NUCLEOTIDE SEQUENCE [LARGE SCALE GENOMIC DNA]</scope>
    <source>
        <strain evidence="3 4">G5</strain>
    </source>
</reference>
<dbReference type="InParanoid" id="G0QNJ8"/>
<dbReference type="Gene3D" id="2.130.10.10">
    <property type="entry name" value="YVTN repeat-like/Quinoprotein amine dehydrogenase"/>
    <property type="match status" value="3"/>
</dbReference>
<dbReference type="InterPro" id="IPR015943">
    <property type="entry name" value="WD40/YVTN_repeat-like_dom_sf"/>
</dbReference>
<dbReference type="RefSeq" id="XP_004037200.1">
    <property type="nucleotide sequence ID" value="XM_004037152.1"/>
</dbReference>
<gene>
    <name evidence="3" type="ORF">IMG5_059270</name>
</gene>
<evidence type="ECO:0000313" key="4">
    <source>
        <dbReference type="Proteomes" id="UP000008983"/>
    </source>
</evidence>
<accession>G0QNJ8</accession>
<keyword evidence="2" id="KW-0175">Coiled coil</keyword>